<protein>
    <submittedName>
        <fullName evidence="5">GntR family transcriptional regulator</fullName>
    </submittedName>
</protein>
<dbReference type="Pfam" id="PF00392">
    <property type="entry name" value="GntR"/>
    <property type="match status" value="1"/>
</dbReference>
<evidence type="ECO:0000256" key="2">
    <source>
        <dbReference type="ARBA" id="ARBA00023125"/>
    </source>
</evidence>
<dbReference type="Gene3D" id="1.10.10.10">
    <property type="entry name" value="Winged helix-like DNA-binding domain superfamily/Winged helix DNA-binding domain"/>
    <property type="match status" value="1"/>
</dbReference>
<dbReference type="SUPFAM" id="SSF46785">
    <property type="entry name" value="Winged helix' DNA-binding domain"/>
    <property type="match status" value="1"/>
</dbReference>
<dbReference type="InterPro" id="IPR036388">
    <property type="entry name" value="WH-like_DNA-bd_sf"/>
</dbReference>
<evidence type="ECO:0000313" key="5">
    <source>
        <dbReference type="EMBL" id="MCW6509280.1"/>
    </source>
</evidence>
<dbReference type="InterPro" id="IPR000524">
    <property type="entry name" value="Tscrpt_reg_HTH_GntR"/>
</dbReference>
<dbReference type="Proteomes" id="UP001165667">
    <property type="component" value="Unassembled WGS sequence"/>
</dbReference>
<accession>A0AA41Z2R1</accession>
<name>A0AA41Z2R1_9HYPH</name>
<feature type="domain" description="HTH gntR-type" evidence="4">
    <location>
        <begin position="2"/>
        <end position="69"/>
    </location>
</feature>
<keyword evidence="3" id="KW-0804">Transcription</keyword>
<dbReference type="EMBL" id="JAMOIM010000009">
    <property type="protein sequence ID" value="MCW6509280.1"/>
    <property type="molecule type" value="Genomic_DNA"/>
</dbReference>
<dbReference type="GO" id="GO:0003700">
    <property type="term" value="F:DNA-binding transcription factor activity"/>
    <property type="evidence" value="ECO:0007669"/>
    <property type="project" value="InterPro"/>
</dbReference>
<dbReference type="SMART" id="SM00895">
    <property type="entry name" value="FCD"/>
    <property type="match status" value="1"/>
</dbReference>
<dbReference type="Gene3D" id="1.20.120.530">
    <property type="entry name" value="GntR ligand-binding domain-like"/>
    <property type="match status" value="1"/>
</dbReference>
<dbReference type="CDD" id="cd07377">
    <property type="entry name" value="WHTH_GntR"/>
    <property type="match status" value="1"/>
</dbReference>
<dbReference type="InterPro" id="IPR036390">
    <property type="entry name" value="WH_DNA-bd_sf"/>
</dbReference>
<evidence type="ECO:0000256" key="1">
    <source>
        <dbReference type="ARBA" id="ARBA00023015"/>
    </source>
</evidence>
<dbReference type="SMART" id="SM00345">
    <property type="entry name" value="HTH_GNTR"/>
    <property type="match status" value="1"/>
</dbReference>
<dbReference type="PANTHER" id="PTHR43537">
    <property type="entry name" value="TRANSCRIPTIONAL REGULATOR, GNTR FAMILY"/>
    <property type="match status" value="1"/>
</dbReference>
<dbReference type="AlphaFoldDB" id="A0AA41Z2R1"/>
<dbReference type="InterPro" id="IPR011711">
    <property type="entry name" value="GntR_C"/>
</dbReference>
<gene>
    <name evidence="5" type="ORF">M8523_14745</name>
</gene>
<evidence type="ECO:0000256" key="3">
    <source>
        <dbReference type="ARBA" id="ARBA00023163"/>
    </source>
</evidence>
<evidence type="ECO:0000259" key="4">
    <source>
        <dbReference type="PROSITE" id="PS50949"/>
    </source>
</evidence>
<dbReference type="InterPro" id="IPR008920">
    <property type="entry name" value="TF_FadR/GntR_C"/>
</dbReference>
<dbReference type="PANTHER" id="PTHR43537:SF5">
    <property type="entry name" value="UXU OPERON TRANSCRIPTIONAL REGULATOR"/>
    <property type="match status" value="1"/>
</dbReference>
<organism evidence="5 6">
    <name type="scientific">Lichenifustis flavocetrariae</name>
    <dbReference type="NCBI Taxonomy" id="2949735"/>
    <lineage>
        <taxon>Bacteria</taxon>
        <taxon>Pseudomonadati</taxon>
        <taxon>Pseudomonadota</taxon>
        <taxon>Alphaproteobacteria</taxon>
        <taxon>Hyphomicrobiales</taxon>
        <taxon>Lichenihabitantaceae</taxon>
        <taxon>Lichenifustis</taxon>
    </lineage>
</organism>
<sequence>MFSKTDHAYESLRRNILDGHLQPGQRLRLSHLAKELDLSEMPIREALRLLQRDGLVVMHLHRGAEVAQLSFQHSWNIEEVRLHLEARACLSAAPFHDDASCGRMEHFLSEMKKEIERPVVLARINRNFHTELMSLAPNAFLREHVQELWDRAWQLSSASFFEFMPHRMSRLPIEGSEILACVRSRNLARLDMVLQARIADLTEAWPAAAAAYERRALALSVPA</sequence>
<dbReference type="Pfam" id="PF07729">
    <property type="entry name" value="FCD"/>
    <property type="match status" value="1"/>
</dbReference>
<dbReference type="GO" id="GO:0003677">
    <property type="term" value="F:DNA binding"/>
    <property type="evidence" value="ECO:0007669"/>
    <property type="project" value="UniProtKB-KW"/>
</dbReference>
<dbReference type="PROSITE" id="PS50949">
    <property type="entry name" value="HTH_GNTR"/>
    <property type="match status" value="1"/>
</dbReference>
<proteinExistence type="predicted"/>
<keyword evidence="6" id="KW-1185">Reference proteome</keyword>
<dbReference type="SUPFAM" id="SSF48008">
    <property type="entry name" value="GntR ligand-binding domain-like"/>
    <property type="match status" value="1"/>
</dbReference>
<evidence type="ECO:0000313" key="6">
    <source>
        <dbReference type="Proteomes" id="UP001165667"/>
    </source>
</evidence>
<comment type="caution">
    <text evidence="5">The sequence shown here is derived from an EMBL/GenBank/DDBJ whole genome shotgun (WGS) entry which is preliminary data.</text>
</comment>
<keyword evidence="1" id="KW-0805">Transcription regulation</keyword>
<dbReference type="RefSeq" id="WP_282585652.1">
    <property type="nucleotide sequence ID" value="NZ_JAMOIM010000009.1"/>
</dbReference>
<reference evidence="5" key="1">
    <citation type="submission" date="2022-05" db="EMBL/GenBank/DDBJ databases">
        <authorList>
            <person name="Pankratov T."/>
        </authorList>
    </citation>
    <scope>NUCLEOTIDE SEQUENCE</scope>
    <source>
        <strain evidence="5">BP6-180914</strain>
    </source>
</reference>
<keyword evidence="2" id="KW-0238">DNA-binding</keyword>